<dbReference type="PANTHER" id="PTHR10380:SF241">
    <property type="entry name" value="CUTICULAR PROTEIN 47EG-RELATED"/>
    <property type="match status" value="1"/>
</dbReference>
<sequence>MNIVIVIFAIVASAFAQYRPIPVSPQHFIRILRQEQVGPNPDGSYQWSYETENGIAADEQGHVKNFGNPQAEAMEAAGSFRYTAPDNTPIQLTYIANENGFQPSGAHLPTPPPIPLAILRSLEYNAAHPEQDDSLQGARYGK</sequence>
<keyword evidence="1" id="KW-0193">Cuticle</keyword>
<dbReference type="OrthoDB" id="6372059at2759"/>
<dbReference type="GO" id="GO:0062129">
    <property type="term" value="C:chitin-based extracellular matrix"/>
    <property type="evidence" value="ECO:0007669"/>
    <property type="project" value="TreeGrafter"/>
</dbReference>
<evidence type="ECO:0000313" key="4">
    <source>
        <dbReference type="RefSeq" id="XP_030753514.1"/>
    </source>
</evidence>
<dbReference type="InParanoid" id="A0A6J2XSB5"/>
<dbReference type="GO" id="GO:0008010">
    <property type="term" value="F:structural constituent of chitin-based larval cuticle"/>
    <property type="evidence" value="ECO:0007669"/>
    <property type="project" value="TreeGrafter"/>
</dbReference>
<dbReference type="PANTHER" id="PTHR10380">
    <property type="entry name" value="CUTICLE PROTEIN"/>
    <property type="match status" value="1"/>
</dbReference>
<accession>A0A6J2XSB5</accession>
<evidence type="ECO:0000256" key="1">
    <source>
        <dbReference type="PROSITE-ProRule" id="PRU00497"/>
    </source>
</evidence>
<dbReference type="Proteomes" id="UP000504635">
    <property type="component" value="Unplaced"/>
</dbReference>
<dbReference type="InterPro" id="IPR000618">
    <property type="entry name" value="Insect_cuticle"/>
</dbReference>
<dbReference type="Pfam" id="PF00379">
    <property type="entry name" value="Chitin_bind_4"/>
    <property type="match status" value="1"/>
</dbReference>
<reference evidence="4" key="1">
    <citation type="submission" date="2025-08" db="UniProtKB">
        <authorList>
            <consortium name="RefSeq"/>
        </authorList>
    </citation>
    <scope>IDENTIFICATION</scope>
    <source>
        <tissue evidence="4">Gonads</tissue>
    </source>
</reference>
<protein>
    <submittedName>
        <fullName evidence="4">Endocuticle structural glycoprotein SgAbd-8-like</fullName>
    </submittedName>
</protein>
<dbReference type="RefSeq" id="XP_030753514.1">
    <property type="nucleotide sequence ID" value="XM_030897654.1"/>
</dbReference>
<dbReference type="InterPro" id="IPR050468">
    <property type="entry name" value="Cuticle_Struct_Prot"/>
</dbReference>
<dbReference type="PROSITE" id="PS51155">
    <property type="entry name" value="CHIT_BIND_RR_2"/>
    <property type="match status" value="1"/>
</dbReference>
<dbReference type="KEGG" id="soy:115880449"/>
<keyword evidence="2" id="KW-0732">Signal</keyword>
<dbReference type="AlphaFoldDB" id="A0A6J2XSB5"/>
<feature type="signal peptide" evidence="2">
    <location>
        <begin position="1"/>
        <end position="16"/>
    </location>
</feature>
<evidence type="ECO:0000313" key="3">
    <source>
        <dbReference type="Proteomes" id="UP000504635"/>
    </source>
</evidence>
<evidence type="ECO:0000256" key="2">
    <source>
        <dbReference type="SAM" id="SignalP"/>
    </source>
</evidence>
<dbReference type="GeneID" id="115880449"/>
<keyword evidence="3" id="KW-1185">Reference proteome</keyword>
<name>A0A6J2XSB5_SITOR</name>
<organism evidence="3 4">
    <name type="scientific">Sitophilus oryzae</name>
    <name type="common">Rice weevil</name>
    <name type="synonym">Curculio oryzae</name>
    <dbReference type="NCBI Taxonomy" id="7048"/>
    <lineage>
        <taxon>Eukaryota</taxon>
        <taxon>Metazoa</taxon>
        <taxon>Ecdysozoa</taxon>
        <taxon>Arthropoda</taxon>
        <taxon>Hexapoda</taxon>
        <taxon>Insecta</taxon>
        <taxon>Pterygota</taxon>
        <taxon>Neoptera</taxon>
        <taxon>Endopterygota</taxon>
        <taxon>Coleoptera</taxon>
        <taxon>Polyphaga</taxon>
        <taxon>Cucujiformia</taxon>
        <taxon>Curculionidae</taxon>
        <taxon>Dryophthorinae</taxon>
        <taxon>Sitophilus</taxon>
    </lineage>
</organism>
<proteinExistence type="predicted"/>
<gene>
    <name evidence="4" type="primary">LOC115880449</name>
</gene>
<feature type="chain" id="PRO_5027075296" evidence="2">
    <location>
        <begin position="17"/>
        <end position="142"/>
    </location>
</feature>